<evidence type="ECO:0000256" key="2">
    <source>
        <dbReference type="ARBA" id="ARBA00022676"/>
    </source>
</evidence>
<evidence type="ECO:0000256" key="3">
    <source>
        <dbReference type="ARBA" id="ARBA00022679"/>
    </source>
</evidence>
<dbReference type="SUPFAM" id="SSF53448">
    <property type="entry name" value="Nucleotide-diphospho-sugar transferases"/>
    <property type="match status" value="2"/>
</dbReference>
<feature type="transmembrane region" description="Helical" evidence="7">
    <location>
        <begin position="519"/>
        <end position="538"/>
    </location>
</feature>
<evidence type="ECO:0000256" key="6">
    <source>
        <dbReference type="ARBA" id="ARBA00023136"/>
    </source>
</evidence>
<feature type="transmembrane region" description="Helical" evidence="7">
    <location>
        <begin position="594"/>
        <end position="617"/>
    </location>
</feature>
<dbReference type="PANTHER" id="PTHR43867:SF2">
    <property type="entry name" value="CELLULOSE SYNTHASE CATALYTIC SUBUNIT A [UDP-FORMING]"/>
    <property type="match status" value="1"/>
</dbReference>
<dbReference type="AlphaFoldDB" id="A0AAV5P2K7"/>
<dbReference type="Gene3D" id="3.90.550.10">
    <property type="entry name" value="Spore Coat Polysaccharide Biosynthesis Protein SpsA, Chain A"/>
    <property type="match status" value="2"/>
</dbReference>
<dbReference type="Proteomes" id="UP000319068">
    <property type="component" value="Chromosome"/>
</dbReference>
<reference evidence="9 10" key="1">
    <citation type="submission" date="2019-07" db="EMBL/GenBank/DDBJ databases">
        <title>Complete Genome Sequence and Methylome Analysis of Arthrobacter luteus NEB113.</title>
        <authorList>
            <person name="Fomenkov A."/>
            <person name="Anton B.P."/>
            <person name="Vincze T."/>
            <person name="Roberts R.J."/>
        </authorList>
    </citation>
    <scope>NUCLEOTIDE SEQUENCE [LARGE SCALE GENOMIC DNA]</scope>
    <source>
        <strain evidence="9 10">NEB113</strain>
    </source>
</reference>
<keyword evidence="10" id="KW-1185">Reference proteome</keyword>
<keyword evidence="3" id="KW-0808">Transferase</keyword>
<dbReference type="RefSeq" id="WP_143910951.1">
    <property type="nucleotide sequence ID" value="NZ_BSTG01000001.1"/>
</dbReference>
<gene>
    <name evidence="8" type="ORF">Ccel01_00640</name>
    <name evidence="9" type="ORF">FOG94_03110</name>
</gene>
<comment type="subcellular location">
    <subcellularLocation>
        <location evidence="1">Endomembrane system</location>
        <topology evidence="1">Multi-pass membrane protein</topology>
    </subcellularLocation>
</comment>
<feature type="transmembrane region" description="Helical" evidence="7">
    <location>
        <begin position="9"/>
        <end position="27"/>
    </location>
</feature>
<keyword evidence="6 7" id="KW-0472">Membrane</keyword>
<protein>
    <submittedName>
        <fullName evidence="8">Cellulose synthase</fullName>
    </submittedName>
    <submittedName>
        <fullName evidence="9">Glycosyltransferase</fullName>
    </submittedName>
</protein>
<name>A0AAV5P2K7_CELCE</name>
<dbReference type="GO" id="GO:0012505">
    <property type="term" value="C:endomembrane system"/>
    <property type="evidence" value="ECO:0007669"/>
    <property type="project" value="UniProtKB-SubCell"/>
</dbReference>
<feature type="transmembrane region" description="Helical" evidence="7">
    <location>
        <begin position="624"/>
        <end position="646"/>
    </location>
</feature>
<reference evidence="8" key="2">
    <citation type="submission" date="2023-03" db="EMBL/GenBank/DDBJ databases">
        <title>Cellulosimicrobium cellulans NBRC 103059.</title>
        <authorList>
            <person name="Ichikawa N."/>
            <person name="Sato H."/>
            <person name="Tonouchi N."/>
        </authorList>
    </citation>
    <scope>NUCLEOTIDE SEQUENCE</scope>
    <source>
        <strain evidence="8">NBRC 103059</strain>
    </source>
</reference>
<keyword evidence="4 7" id="KW-0812">Transmembrane</keyword>
<evidence type="ECO:0000313" key="9">
    <source>
        <dbReference type="EMBL" id="QDP74279.1"/>
    </source>
</evidence>
<dbReference type="InterPro" id="IPR005150">
    <property type="entry name" value="Cellulose_synth"/>
</dbReference>
<dbReference type="GO" id="GO:0005886">
    <property type="term" value="C:plasma membrane"/>
    <property type="evidence" value="ECO:0007669"/>
    <property type="project" value="TreeGrafter"/>
</dbReference>
<evidence type="ECO:0000256" key="1">
    <source>
        <dbReference type="ARBA" id="ARBA00004127"/>
    </source>
</evidence>
<dbReference type="EMBL" id="BSTG01000001">
    <property type="protein sequence ID" value="GLY55462.1"/>
    <property type="molecule type" value="Genomic_DNA"/>
</dbReference>
<evidence type="ECO:0000313" key="10">
    <source>
        <dbReference type="Proteomes" id="UP000319068"/>
    </source>
</evidence>
<evidence type="ECO:0000256" key="7">
    <source>
        <dbReference type="SAM" id="Phobius"/>
    </source>
</evidence>
<dbReference type="InterPro" id="IPR050321">
    <property type="entry name" value="Glycosyltr_2/OpgH_subfam"/>
</dbReference>
<dbReference type="CDD" id="cd06421">
    <property type="entry name" value="CESA_CelA_like"/>
    <property type="match status" value="1"/>
</dbReference>
<evidence type="ECO:0000256" key="5">
    <source>
        <dbReference type="ARBA" id="ARBA00022989"/>
    </source>
</evidence>
<accession>A0AAV5P2K7</accession>
<keyword evidence="5 7" id="KW-1133">Transmembrane helix</keyword>
<feature type="transmembrane region" description="Helical" evidence="7">
    <location>
        <begin position="550"/>
        <end position="574"/>
    </location>
</feature>
<evidence type="ECO:0000313" key="8">
    <source>
        <dbReference type="EMBL" id="GLY55462.1"/>
    </source>
</evidence>
<evidence type="ECO:0000256" key="4">
    <source>
        <dbReference type="ARBA" id="ARBA00022692"/>
    </source>
</evidence>
<dbReference type="GO" id="GO:0016760">
    <property type="term" value="F:cellulose synthase (UDP-forming) activity"/>
    <property type="evidence" value="ECO:0007669"/>
    <property type="project" value="InterPro"/>
</dbReference>
<dbReference type="Proteomes" id="UP001165168">
    <property type="component" value="Unassembled WGS sequence"/>
</dbReference>
<evidence type="ECO:0000313" key="11">
    <source>
        <dbReference type="Proteomes" id="UP001165168"/>
    </source>
</evidence>
<proteinExistence type="predicted"/>
<organism evidence="8 11">
    <name type="scientific">Cellulosimicrobium cellulans</name>
    <name type="common">Arthrobacter luteus</name>
    <dbReference type="NCBI Taxonomy" id="1710"/>
    <lineage>
        <taxon>Bacteria</taxon>
        <taxon>Bacillati</taxon>
        <taxon>Actinomycetota</taxon>
        <taxon>Actinomycetes</taxon>
        <taxon>Micrococcales</taxon>
        <taxon>Promicromonosporaceae</taxon>
        <taxon>Cellulosimicrobium</taxon>
    </lineage>
</organism>
<sequence length="671" mass="73936">MRGSVRRLVLIRVLVVLALVTGVNYVAWRWLDSVAWSHWWIAVPLVLAETYSLVDTALFGVTMWRLRERGEPPPAPEGVTVDVFVTTYDEPEELVLATARAARAIRYPHRTWILDDGARESMRAAAAEAGVGYLTRSASWAGKPRHAKAGNLNNALFQTDGELLLVLDADQVPDPAILDRTVGYFTADERVAIVQTPQWFVNVDDADPLGSQAPLFYGPIQQGKDGWNAAFFCGSNAVLRREALMQLGVVGYVRGVTVGVRRALRTAGSVLARATRSPEAADPAVRTAVERLRAEADEARRALAAGEPAADVTYRFQRRVDEASRSVVAGQVEALRVELAAVEPELVAGGPLQVDEEIGQLVVDEEALDRLARRDLSPLVAVEAVRRLADAVDVGRSDEAQAVMPMATISVTEDMATAMRLHALGWRSVYHHEVLAHGLAPEDMPTMLQQRLRWAQGTVQVMLRENPLTLRGLRVGQRLMYFATMWSYLAGFAALAYLAAPMVYLCFGILPVQAFGTDFFVRFVPYFVLNQLLFLVVARGVRTWRGQQYSLALFPVWIRACWTAFANVVLGRPLGFVVTPKTRTGEHRPAWRTIWPQLTAMVLLVVSAVVGTVRLVAFDADLGATLVTLAWVAYDLAVLGVLVPAARYSGPRPPRELVPETTMTGRRTEDQ</sequence>
<dbReference type="InterPro" id="IPR029044">
    <property type="entry name" value="Nucleotide-diphossugar_trans"/>
</dbReference>
<dbReference type="EMBL" id="CP041694">
    <property type="protein sequence ID" value="QDP74279.1"/>
    <property type="molecule type" value="Genomic_DNA"/>
</dbReference>
<dbReference type="GO" id="GO:0030244">
    <property type="term" value="P:cellulose biosynthetic process"/>
    <property type="evidence" value="ECO:0007669"/>
    <property type="project" value="InterPro"/>
</dbReference>
<dbReference type="Pfam" id="PF03552">
    <property type="entry name" value="Cellulose_synt"/>
    <property type="match status" value="1"/>
</dbReference>
<keyword evidence="2" id="KW-0328">Glycosyltransferase</keyword>
<dbReference type="PANTHER" id="PTHR43867">
    <property type="entry name" value="CELLULOSE SYNTHASE CATALYTIC SUBUNIT A [UDP-FORMING]"/>
    <property type="match status" value="1"/>
</dbReference>